<proteinExistence type="predicted"/>
<reference evidence="1 2" key="1">
    <citation type="submission" date="2022-05" db="EMBL/GenBank/DDBJ databases">
        <authorList>
            <consortium name="Genoscope - CEA"/>
            <person name="William W."/>
        </authorList>
    </citation>
    <scope>NUCLEOTIDE SEQUENCE [LARGE SCALE GENOMIC DNA]</scope>
</reference>
<keyword evidence="2" id="KW-1185">Reference proteome</keyword>
<dbReference type="EMBL" id="CALNXK010000158">
    <property type="protein sequence ID" value="CAH3170791.1"/>
    <property type="molecule type" value="Genomic_DNA"/>
</dbReference>
<dbReference type="Proteomes" id="UP001159405">
    <property type="component" value="Unassembled WGS sequence"/>
</dbReference>
<organism evidence="1 2">
    <name type="scientific">Porites lobata</name>
    <dbReference type="NCBI Taxonomy" id="104759"/>
    <lineage>
        <taxon>Eukaryota</taxon>
        <taxon>Metazoa</taxon>
        <taxon>Cnidaria</taxon>
        <taxon>Anthozoa</taxon>
        <taxon>Hexacorallia</taxon>
        <taxon>Scleractinia</taxon>
        <taxon>Fungiina</taxon>
        <taxon>Poritidae</taxon>
        <taxon>Porites</taxon>
    </lineage>
</organism>
<comment type="caution">
    <text evidence="1">The sequence shown here is derived from an EMBL/GenBank/DDBJ whole genome shotgun (WGS) entry which is preliminary data.</text>
</comment>
<evidence type="ECO:0000313" key="1">
    <source>
        <dbReference type="EMBL" id="CAH3170791.1"/>
    </source>
</evidence>
<name>A0ABN8QX64_9CNID</name>
<evidence type="ECO:0000313" key="2">
    <source>
        <dbReference type="Proteomes" id="UP001159405"/>
    </source>
</evidence>
<feature type="non-terminal residue" evidence="1">
    <location>
        <position position="1"/>
    </location>
</feature>
<accession>A0ABN8QX64</accession>
<sequence length="54" mass="5918">GVGLESYTCPILVAVPATNQFKFYDVCVSEDNDPCTKLCVHVCSVKGFLGFLWC</sequence>
<protein>
    <submittedName>
        <fullName evidence="1">Uncharacterized protein</fullName>
    </submittedName>
</protein>
<gene>
    <name evidence="1" type="ORF">PLOB_00010970</name>
</gene>